<gene>
    <name evidence="9" type="ORF">NGB36_14950</name>
</gene>
<dbReference type="EMBL" id="JANFNG010000010">
    <property type="protein sequence ID" value="MCQ4081871.1"/>
    <property type="molecule type" value="Genomic_DNA"/>
</dbReference>
<dbReference type="CDD" id="cd05296">
    <property type="entry name" value="GH4_P_beta_glucosidase"/>
    <property type="match status" value="1"/>
</dbReference>
<dbReference type="InterPro" id="IPR015955">
    <property type="entry name" value="Lactate_DH/Glyco_Ohase_4_C"/>
</dbReference>
<dbReference type="SUPFAM" id="SSF51735">
    <property type="entry name" value="NAD(P)-binding Rossmann-fold domains"/>
    <property type="match status" value="1"/>
</dbReference>
<comment type="similarity">
    <text evidence="1 7">Belongs to the glycosyl hydrolase 4 family.</text>
</comment>
<evidence type="ECO:0000256" key="4">
    <source>
        <dbReference type="ARBA" id="ARBA00023027"/>
    </source>
</evidence>
<evidence type="ECO:0000256" key="2">
    <source>
        <dbReference type="ARBA" id="ARBA00022723"/>
    </source>
</evidence>
<dbReference type="InterPro" id="IPR022616">
    <property type="entry name" value="Glyco_hydro_4_C"/>
</dbReference>
<feature type="domain" description="Glycosyl hydrolase family 4 C-terminal" evidence="8">
    <location>
        <begin position="202"/>
        <end position="408"/>
    </location>
</feature>
<keyword evidence="5" id="KW-0464">Manganese</keyword>
<dbReference type="PRINTS" id="PR00732">
    <property type="entry name" value="GLHYDRLASE4"/>
</dbReference>
<dbReference type="Gene3D" id="3.90.110.10">
    <property type="entry name" value="Lactate dehydrogenase/glycoside hydrolase, family 4, C-terminal"/>
    <property type="match status" value="1"/>
</dbReference>
<dbReference type="Pfam" id="PF11975">
    <property type="entry name" value="Glyco_hydro_4C"/>
    <property type="match status" value="1"/>
</dbReference>
<keyword evidence="3 7" id="KW-0378">Hydrolase</keyword>
<dbReference type="InterPro" id="IPR036291">
    <property type="entry name" value="NAD(P)-bd_dom_sf"/>
</dbReference>
<comment type="caution">
    <text evidence="9">The sequence shown here is derived from an EMBL/GenBank/DDBJ whole genome shotgun (WGS) entry which is preliminary data.</text>
</comment>
<keyword evidence="10" id="KW-1185">Reference proteome</keyword>
<sequence>MQHSSGGRPPYPRKIAVVGGGSTYTPELIDGLARLRETLPVTEVALIDPAPERLELVGGLARRILARQGHPAAVVTTGDLQAGVEGADAVLLQLRVGGQAARQQDETWPLECGCVGQETTGAGGLAKALRTVPVVLSIAERVRRAAPDAWIIDFTNPVGIVTRALLQAGHKAVGLCNVAIGLQRKFARLLGVPPAALHLDHVGLNHLTWEFGVRLGGADGEDVLPKLLAEHGDAIADDLRLPRAVLDRLGVVPSYYLRYYYAHDQVVDELRGKPSRAAEVADMERQLLAMYSDPALDTKPGLLARRGGAFYSEAAVALASALLRGAGEVQVVNAYNHGTLPFLPDDAVIEVPAAVGTDGVRPLPVPALDPLYAGLIAHVTAYEELALEAALRGGRDRVVKALLAHPLIGQYAQADALADRLVAHNREHLAWA</sequence>
<evidence type="ECO:0000313" key="9">
    <source>
        <dbReference type="EMBL" id="MCQ4081871.1"/>
    </source>
</evidence>
<evidence type="ECO:0000313" key="10">
    <source>
        <dbReference type="Proteomes" id="UP001057702"/>
    </source>
</evidence>
<organism evidence="9 10">
    <name type="scientific">Streptomyces humicola</name>
    <dbReference type="NCBI Taxonomy" id="2953240"/>
    <lineage>
        <taxon>Bacteria</taxon>
        <taxon>Bacillati</taxon>
        <taxon>Actinomycetota</taxon>
        <taxon>Actinomycetes</taxon>
        <taxon>Kitasatosporales</taxon>
        <taxon>Streptomycetaceae</taxon>
        <taxon>Streptomyces</taxon>
    </lineage>
</organism>
<dbReference type="InterPro" id="IPR001088">
    <property type="entry name" value="Glyco_hydro_4"/>
</dbReference>
<keyword evidence="4 7" id="KW-0520">NAD</keyword>
<evidence type="ECO:0000256" key="5">
    <source>
        <dbReference type="ARBA" id="ARBA00023211"/>
    </source>
</evidence>
<evidence type="ECO:0000256" key="1">
    <source>
        <dbReference type="ARBA" id="ARBA00010141"/>
    </source>
</evidence>
<keyword evidence="6 7" id="KW-0326">Glycosidase</keyword>
<dbReference type="PANTHER" id="PTHR32092">
    <property type="entry name" value="6-PHOSPHO-BETA-GLUCOSIDASE-RELATED"/>
    <property type="match status" value="1"/>
</dbReference>
<evidence type="ECO:0000259" key="8">
    <source>
        <dbReference type="Pfam" id="PF11975"/>
    </source>
</evidence>
<dbReference type="Proteomes" id="UP001057702">
    <property type="component" value="Unassembled WGS sequence"/>
</dbReference>
<accession>A0ABT1PW13</accession>
<reference evidence="9" key="1">
    <citation type="submission" date="2022-06" db="EMBL/GenBank/DDBJ databases">
        <title>Draft genome sequence of Streptomyces sp. RB6PN25 isolated from peat swamp forest in Thailand.</title>
        <authorList>
            <person name="Duangmal K."/>
            <person name="Klaysubun C."/>
        </authorList>
    </citation>
    <scope>NUCLEOTIDE SEQUENCE</scope>
    <source>
        <strain evidence="9">RB6PN25</strain>
    </source>
</reference>
<dbReference type="PANTHER" id="PTHR32092:SF5">
    <property type="entry name" value="6-PHOSPHO-BETA-GLUCOSIDASE"/>
    <property type="match status" value="1"/>
</dbReference>
<dbReference type="SUPFAM" id="SSF56327">
    <property type="entry name" value="LDH C-terminal domain-like"/>
    <property type="match status" value="1"/>
</dbReference>
<evidence type="ECO:0000256" key="3">
    <source>
        <dbReference type="ARBA" id="ARBA00022801"/>
    </source>
</evidence>
<evidence type="ECO:0000256" key="6">
    <source>
        <dbReference type="ARBA" id="ARBA00023295"/>
    </source>
</evidence>
<dbReference type="Gene3D" id="3.40.50.720">
    <property type="entry name" value="NAD(P)-binding Rossmann-like Domain"/>
    <property type="match status" value="1"/>
</dbReference>
<protein>
    <submittedName>
        <fullName evidence="9">6-phospho-beta-glucosidase</fullName>
    </submittedName>
</protein>
<proteinExistence type="inferred from homology"/>
<keyword evidence="2" id="KW-0479">Metal-binding</keyword>
<dbReference type="Pfam" id="PF02056">
    <property type="entry name" value="Glyco_hydro_4"/>
    <property type="match status" value="1"/>
</dbReference>
<dbReference type="RefSeq" id="WP_255920780.1">
    <property type="nucleotide sequence ID" value="NZ_JANFNG010000010.1"/>
</dbReference>
<comment type="cofactor">
    <cofactor evidence="7">
        <name>NAD(+)</name>
        <dbReference type="ChEBI" id="CHEBI:57540"/>
    </cofactor>
    <text evidence="7">Binds 1 NAD(+) per subunit.</text>
</comment>
<name>A0ABT1PW13_9ACTN</name>
<evidence type="ECO:0000256" key="7">
    <source>
        <dbReference type="RuleBase" id="RU361152"/>
    </source>
</evidence>